<dbReference type="Proteomes" id="UP000299102">
    <property type="component" value="Unassembled WGS sequence"/>
</dbReference>
<protein>
    <submittedName>
        <fullName evidence="2">Uncharacterized protein</fullName>
    </submittedName>
</protein>
<accession>A0A4C1TG90</accession>
<dbReference type="EMBL" id="BGZK01005235">
    <property type="protein sequence ID" value="GBP13154.1"/>
    <property type="molecule type" value="Genomic_DNA"/>
</dbReference>
<sequence length="149" mass="17171">MLGAHVNARSQFSERLWLAFVDRQHHLKFSCNPVNTYSFIAYDHSHHNRNRRRFSYKTPVDTNPLRLDPATHCLSQSKQVHSSDKSLKILLSRNPTRRSSRARQLSKRYNALFGAVATSEKVVVQLPDKPRPSLFAPKVERQGVAIHQD</sequence>
<organism evidence="2 3">
    <name type="scientific">Eumeta variegata</name>
    <name type="common">Bagworm moth</name>
    <name type="synonym">Eumeta japonica</name>
    <dbReference type="NCBI Taxonomy" id="151549"/>
    <lineage>
        <taxon>Eukaryota</taxon>
        <taxon>Metazoa</taxon>
        <taxon>Ecdysozoa</taxon>
        <taxon>Arthropoda</taxon>
        <taxon>Hexapoda</taxon>
        <taxon>Insecta</taxon>
        <taxon>Pterygota</taxon>
        <taxon>Neoptera</taxon>
        <taxon>Endopterygota</taxon>
        <taxon>Lepidoptera</taxon>
        <taxon>Glossata</taxon>
        <taxon>Ditrysia</taxon>
        <taxon>Tineoidea</taxon>
        <taxon>Psychidae</taxon>
        <taxon>Oiketicinae</taxon>
        <taxon>Eumeta</taxon>
    </lineage>
</organism>
<name>A0A4C1TG90_EUMVA</name>
<keyword evidence="3" id="KW-1185">Reference proteome</keyword>
<feature type="region of interest" description="Disordered" evidence="1">
    <location>
        <begin position="75"/>
        <end position="103"/>
    </location>
</feature>
<evidence type="ECO:0000313" key="2">
    <source>
        <dbReference type="EMBL" id="GBP13154.1"/>
    </source>
</evidence>
<reference evidence="2 3" key="1">
    <citation type="journal article" date="2019" name="Commun. Biol.">
        <title>The bagworm genome reveals a unique fibroin gene that provides high tensile strength.</title>
        <authorList>
            <person name="Kono N."/>
            <person name="Nakamura H."/>
            <person name="Ohtoshi R."/>
            <person name="Tomita M."/>
            <person name="Numata K."/>
            <person name="Arakawa K."/>
        </authorList>
    </citation>
    <scope>NUCLEOTIDE SEQUENCE [LARGE SCALE GENOMIC DNA]</scope>
</reference>
<gene>
    <name evidence="2" type="ORF">EVAR_101408_1</name>
</gene>
<proteinExistence type="predicted"/>
<dbReference type="AlphaFoldDB" id="A0A4C1TG90"/>
<evidence type="ECO:0000256" key="1">
    <source>
        <dbReference type="SAM" id="MobiDB-lite"/>
    </source>
</evidence>
<evidence type="ECO:0000313" key="3">
    <source>
        <dbReference type="Proteomes" id="UP000299102"/>
    </source>
</evidence>
<comment type="caution">
    <text evidence="2">The sequence shown here is derived from an EMBL/GenBank/DDBJ whole genome shotgun (WGS) entry which is preliminary data.</text>
</comment>